<name>A0A2K1IFY2_PHYPA</name>
<dbReference type="AlphaFoldDB" id="A0A2K1IFY2"/>
<gene>
    <name evidence="1" type="ORF">PHYPA_028769</name>
</gene>
<evidence type="ECO:0000313" key="2">
    <source>
        <dbReference type="EnsemblPlants" id="PAC:32908712.CDS.1"/>
    </source>
</evidence>
<reference evidence="1 3" key="1">
    <citation type="journal article" date="2008" name="Science">
        <title>The Physcomitrella genome reveals evolutionary insights into the conquest of land by plants.</title>
        <authorList>
            <person name="Rensing S."/>
            <person name="Lang D."/>
            <person name="Zimmer A."/>
            <person name="Terry A."/>
            <person name="Salamov A."/>
            <person name="Shapiro H."/>
            <person name="Nishiyama T."/>
            <person name="Perroud P.-F."/>
            <person name="Lindquist E."/>
            <person name="Kamisugi Y."/>
            <person name="Tanahashi T."/>
            <person name="Sakakibara K."/>
            <person name="Fujita T."/>
            <person name="Oishi K."/>
            <person name="Shin-I T."/>
            <person name="Kuroki Y."/>
            <person name="Toyoda A."/>
            <person name="Suzuki Y."/>
            <person name="Hashimoto A."/>
            <person name="Yamaguchi K."/>
            <person name="Sugano A."/>
            <person name="Kohara Y."/>
            <person name="Fujiyama A."/>
            <person name="Anterola A."/>
            <person name="Aoki S."/>
            <person name="Ashton N."/>
            <person name="Barbazuk W.B."/>
            <person name="Barker E."/>
            <person name="Bennetzen J."/>
            <person name="Bezanilla M."/>
            <person name="Blankenship R."/>
            <person name="Cho S.H."/>
            <person name="Dutcher S."/>
            <person name="Estelle M."/>
            <person name="Fawcett J.A."/>
            <person name="Gundlach H."/>
            <person name="Hanada K."/>
            <person name="Heyl A."/>
            <person name="Hicks K.A."/>
            <person name="Hugh J."/>
            <person name="Lohr M."/>
            <person name="Mayer K."/>
            <person name="Melkozernov A."/>
            <person name="Murata T."/>
            <person name="Nelson D."/>
            <person name="Pils B."/>
            <person name="Prigge M."/>
            <person name="Reiss B."/>
            <person name="Renner T."/>
            <person name="Rombauts S."/>
            <person name="Rushton P."/>
            <person name="Sanderfoot A."/>
            <person name="Schween G."/>
            <person name="Shiu S.-H."/>
            <person name="Stueber K."/>
            <person name="Theodoulou F.L."/>
            <person name="Tu H."/>
            <person name="Van de Peer Y."/>
            <person name="Verrier P.J."/>
            <person name="Waters E."/>
            <person name="Wood A."/>
            <person name="Yang L."/>
            <person name="Cove D."/>
            <person name="Cuming A."/>
            <person name="Hasebe M."/>
            <person name="Lucas S."/>
            <person name="Mishler D.B."/>
            <person name="Reski R."/>
            <person name="Grigoriev I."/>
            <person name="Quatrano R.S."/>
            <person name="Boore J.L."/>
        </authorList>
    </citation>
    <scope>NUCLEOTIDE SEQUENCE [LARGE SCALE GENOMIC DNA]</scope>
    <source>
        <strain evidence="2 3">cv. Gransden 2004</strain>
    </source>
</reference>
<reference evidence="1 3" key="2">
    <citation type="journal article" date="2018" name="Plant J.">
        <title>The Physcomitrella patens chromosome-scale assembly reveals moss genome structure and evolution.</title>
        <authorList>
            <person name="Lang D."/>
            <person name="Ullrich K.K."/>
            <person name="Murat F."/>
            <person name="Fuchs J."/>
            <person name="Jenkins J."/>
            <person name="Haas F.B."/>
            <person name="Piednoel M."/>
            <person name="Gundlach H."/>
            <person name="Van Bel M."/>
            <person name="Meyberg R."/>
            <person name="Vives C."/>
            <person name="Morata J."/>
            <person name="Symeonidi A."/>
            <person name="Hiss M."/>
            <person name="Muchero W."/>
            <person name="Kamisugi Y."/>
            <person name="Saleh O."/>
            <person name="Blanc G."/>
            <person name="Decker E.L."/>
            <person name="van Gessel N."/>
            <person name="Grimwood J."/>
            <person name="Hayes R.D."/>
            <person name="Graham S.W."/>
            <person name="Gunter L.E."/>
            <person name="McDaniel S.F."/>
            <person name="Hoernstein S.N.W."/>
            <person name="Larsson A."/>
            <person name="Li F.W."/>
            <person name="Perroud P.F."/>
            <person name="Phillips J."/>
            <person name="Ranjan P."/>
            <person name="Rokshar D.S."/>
            <person name="Rothfels C.J."/>
            <person name="Schneider L."/>
            <person name="Shu S."/>
            <person name="Stevenson D.W."/>
            <person name="Thummler F."/>
            <person name="Tillich M."/>
            <person name="Villarreal Aguilar J.C."/>
            <person name="Widiez T."/>
            <person name="Wong G.K."/>
            <person name="Wymore A."/>
            <person name="Zhang Y."/>
            <person name="Zimmer A.D."/>
            <person name="Quatrano R.S."/>
            <person name="Mayer K.F.X."/>
            <person name="Goodstein D."/>
            <person name="Casacuberta J.M."/>
            <person name="Vandepoele K."/>
            <person name="Reski R."/>
            <person name="Cuming A.C."/>
            <person name="Tuskan G.A."/>
            <person name="Maumus F."/>
            <person name="Salse J."/>
            <person name="Schmutz J."/>
            <person name="Rensing S.A."/>
        </authorList>
    </citation>
    <scope>NUCLEOTIDE SEQUENCE [LARGE SCALE GENOMIC DNA]</scope>
    <source>
        <strain evidence="2 3">cv. Gransden 2004</strain>
    </source>
</reference>
<dbReference type="EMBL" id="ABEU02000024">
    <property type="protein sequence ID" value="PNR28177.1"/>
    <property type="molecule type" value="Genomic_DNA"/>
</dbReference>
<reference evidence="2" key="3">
    <citation type="submission" date="2020-12" db="UniProtKB">
        <authorList>
            <consortium name="EnsemblPlants"/>
        </authorList>
    </citation>
    <scope>IDENTIFICATION</scope>
</reference>
<proteinExistence type="predicted"/>
<accession>A0A2K1IFY2</accession>
<organism evidence="1">
    <name type="scientific">Physcomitrium patens</name>
    <name type="common">Spreading-leaved earth moss</name>
    <name type="synonym">Physcomitrella patens</name>
    <dbReference type="NCBI Taxonomy" id="3218"/>
    <lineage>
        <taxon>Eukaryota</taxon>
        <taxon>Viridiplantae</taxon>
        <taxon>Streptophyta</taxon>
        <taxon>Embryophyta</taxon>
        <taxon>Bryophyta</taxon>
        <taxon>Bryophytina</taxon>
        <taxon>Bryopsida</taxon>
        <taxon>Funariidae</taxon>
        <taxon>Funariales</taxon>
        <taxon>Funariaceae</taxon>
        <taxon>Physcomitrium</taxon>
    </lineage>
</organism>
<keyword evidence="3" id="KW-1185">Reference proteome</keyword>
<evidence type="ECO:0000313" key="3">
    <source>
        <dbReference type="Proteomes" id="UP000006727"/>
    </source>
</evidence>
<dbReference type="Proteomes" id="UP000006727">
    <property type="component" value="Chromosome 24"/>
</dbReference>
<protein>
    <submittedName>
        <fullName evidence="1 2">Uncharacterized protein</fullName>
    </submittedName>
</protein>
<evidence type="ECO:0000313" key="1">
    <source>
        <dbReference type="EMBL" id="PNR28177.1"/>
    </source>
</evidence>
<dbReference type="EnsemblPlants" id="Pp3c24_7300V3.1">
    <property type="protein sequence ID" value="PAC:32908712.CDS.1"/>
    <property type="gene ID" value="Pp3c24_7300"/>
</dbReference>
<dbReference type="Gramene" id="Pp3c24_7300V3.1">
    <property type="protein sequence ID" value="PAC:32908712.CDS.1"/>
    <property type="gene ID" value="Pp3c24_7300"/>
</dbReference>
<sequence length="73" mass="8375">MRATQCETHGLGCHCNCKFLNQLPRFCFGAAFFATVWVFEPWIEPRKIVLSCSGCTLNLGDSIEYIFIYIYSI</sequence>